<evidence type="ECO:0000313" key="3">
    <source>
        <dbReference type="Proteomes" id="UP001530377"/>
    </source>
</evidence>
<dbReference type="EMBL" id="JALLPB020000129">
    <property type="protein sequence ID" value="KAL3816850.1"/>
    <property type="molecule type" value="Genomic_DNA"/>
</dbReference>
<gene>
    <name evidence="2" type="ORF">ACHAXA_005128</name>
</gene>
<evidence type="ECO:0000313" key="2">
    <source>
        <dbReference type="EMBL" id="KAL3816850.1"/>
    </source>
</evidence>
<evidence type="ECO:0000256" key="1">
    <source>
        <dbReference type="SAM" id="MobiDB-lite"/>
    </source>
</evidence>
<name>A0ABD3RXD7_9STRA</name>
<proteinExistence type="predicted"/>
<comment type="caution">
    <text evidence="2">The sequence shown here is derived from an EMBL/GenBank/DDBJ whole genome shotgun (WGS) entry which is preliminary data.</text>
</comment>
<keyword evidence="3" id="KW-1185">Reference proteome</keyword>
<reference evidence="2 3" key="1">
    <citation type="submission" date="2024-10" db="EMBL/GenBank/DDBJ databases">
        <title>Updated reference genomes for cyclostephanoid diatoms.</title>
        <authorList>
            <person name="Roberts W.R."/>
            <person name="Alverson A.J."/>
        </authorList>
    </citation>
    <scope>NUCLEOTIDE SEQUENCE [LARGE SCALE GENOMIC DNA]</scope>
    <source>
        <strain evidence="2 3">AJA228-03</strain>
    </source>
</reference>
<sequence>MGVAMGAVTDLIALVVVRVLVNEHRHYPPRSTCRRPIRLRIRAGGWSPCGYDALPLTTPRDDDDDDGIVKEGDGLVAPAAAVVGPRRRRDFLLGSVVVVAAIVPPATADAAPKLRPDDAYSSLVGERNELRYAADTYLSGGDWDDMRVYLETKAVNMNNYETIAGALLESKRLDAESKRDIGTIRRYGVGADVIIMYGGLRKELFVVSDDAIGDDEGWGDGVGRDGINEAEVRSEEVPSSDHGKSR</sequence>
<organism evidence="2 3">
    <name type="scientific">Cyclostephanos tholiformis</name>
    <dbReference type="NCBI Taxonomy" id="382380"/>
    <lineage>
        <taxon>Eukaryota</taxon>
        <taxon>Sar</taxon>
        <taxon>Stramenopiles</taxon>
        <taxon>Ochrophyta</taxon>
        <taxon>Bacillariophyta</taxon>
        <taxon>Coscinodiscophyceae</taxon>
        <taxon>Thalassiosirophycidae</taxon>
        <taxon>Stephanodiscales</taxon>
        <taxon>Stephanodiscaceae</taxon>
        <taxon>Cyclostephanos</taxon>
    </lineage>
</organism>
<dbReference type="Proteomes" id="UP001530377">
    <property type="component" value="Unassembled WGS sequence"/>
</dbReference>
<accession>A0ABD3RXD7</accession>
<protein>
    <submittedName>
        <fullName evidence="2">Uncharacterized protein</fullName>
    </submittedName>
</protein>
<feature type="region of interest" description="Disordered" evidence="1">
    <location>
        <begin position="215"/>
        <end position="246"/>
    </location>
</feature>
<feature type="compositionally biased region" description="Basic and acidic residues" evidence="1">
    <location>
        <begin position="222"/>
        <end position="246"/>
    </location>
</feature>
<dbReference type="AlphaFoldDB" id="A0ABD3RXD7"/>